<accession>A0AAV4KIU8</accession>
<name>A0AAV4KIU8_9ACTN</name>
<keyword evidence="1" id="KW-0812">Transmembrane</keyword>
<feature type="transmembrane region" description="Helical" evidence="1">
    <location>
        <begin position="15"/>
        <end position="40"/>
    </location>
</feature>
<dbReference type="Proteomes" id="UP000642014">
    <property type="component" value="Unassembled WGS sequence"/>
</dbReference>
<proteinExistence type="predicted"/>
<dbReference type="EMBL" id="BMSJ01000003">
    <property type="protein sequence ID" value="GGR19857.1"/>
    <property type="molecule type" value="Genomic_DNA"/>
</dbReference>
<keyword evidence="1" id="KW-0472">Membrane</keyword>
<evidence type="ECO:0000313" key="2">
    <source>
        <dbReference type="EMBL" id="GGR19857.1"/>
    </source>
</evidence>
<dbReference type="AlphaFoldDB" id="A0AAV4KIU8"/>
<organism evidence="2 3">
    <name type="scientific">Streptomyces cinereoruber</name>
    <dbReference type="NCBI Taxonomy" id="67260"/>
    <lineage>
        <taxon>Bacteria</taxon>
        <taxon>Bacillati</taxon>
        <taxon>Actinomycetota</taxon>
        <taxon>Actinomycetes</taxon>
        <taxon>Kitasatosporales</taxon>
        <taxon>Streptomycetaceae</taxon>
        <taxon>Streptomyces</taxon>
    </lineage>
</organism>
<keyword evidence="1" id="KW-1133">Transmembrane helix</keyword>
<sequence length="64" mass="6631">MRPAGRRGVVEEADVVVTVVLAVVIPVGLLALGTGAYLLWVRFGTQEPWRHGGGGDSGDTWGGA</sequence>
<comment type="caution">
    <text evidence="2">The sequence shown here is derived from an EMBL/GenBank/DDBJ whole genome shotgun (WGS) entry which is preliminary data.</text>
</comment>
<gene>
    <name evidence="2" type="ORF">GCM10010497_22520</name>
</gene>
<protein>
    <submittedName>
        <fullName evidence="2">Uncharacterized protein</fullName>
    </submittedName>
</protein>
<evidence type="ECO:0000256" key="1">
    <source>
        <dbReference type="SAM" id="Phobius"/>
    </source>
</evidence>
<reference evidence="2 3" key="1">
    <citation type="journal article" date="2014" name="Int. J. Syst. Evol. Microbiol.">
        <title>Complete genome sequence of Corynebacterium casei LMG S-19264T (=DSM 44701T), isolated from a smear-ripened cheese.</title>
        <authorList>
            <consortium name="US DOE Joint Genome Institute (JGI-PGF)"/>
            <person name="Walter F."/>
            <person name="Albersmeier A."/>
            <person name="Kalinowski J."/>
            <person name="Ruckert C."/>
        </authorList>
    </citation>
    <scope>NUCLEOTIDE SEQUENCE [LARGE SCALE GENOMIC DNA]</scope>
    <source>
        <strain evidence="2 3">JCM 4205</strain>
    </source>
</reference>
<evidence type="ECO:0000313" key="3">
    <source>
        <dbReference type="Proteomes" id="UP000642014"/>
    </source>
</evidence>